<evidence type="ECO:0000259" key="14">
    <source>
        <dbReference type="PROSITE" id="PS51379"/>
    </source>
</evidence>
<keyword evidence="15" id="KW-0670">Pyruvate</keyword>
<dbReference type="AlphaFoldDB" id="A0A1H2VHL0"/>
<evidence type="ECO:0000256" key="3">
    <source>
        <dbReference type="ARBA" id="ARBA00022485"/>
    </source>
</evidence>
<comment type="function">
    <text evidence="10">Oxidoreductase required for the transfer of electrons from pyruvate to flavodoxin.</text>
</comment>
<keyword evidence="6 10" id="KW-0560">Oxidoreductase</keyword>
<dbReference type="InterPro" id="IPR009014">
    <property type="entry name" value="Transketo_C/PFOR_II"/>
</dbReference>
<dbReference type="InterPro" id="IPR019752">
    <property type="entry name" value="Pyrv/ketoisovalerate_OxRed_cat"/>
</dbReference>
<feature type="domain" description="4Fe-4S ferredoxin-type" evidence="14">
    <location>
        <begin position="689"/>
        <end position="718"/>
    </location>
</feature>
<gene>
    <name evidence="15" type="ORF">SAMN05421783_10713</name>
</gene>
<organism evidence="15 16">
    <name type="scientific">Thiocapsa roseopersicina</name>
    <dbReference type="NCBI Taxonomy" id="1058"/>
    <lineage>
        <taxon>Bacteria</taxon>
        <taxon>Pseudomonadati</taxon>
        <taxon>Pseudomonadota</taxon>
        <taxon>Gammaproteobacteria</taxon>
        <taxon>Chromatiales</taxon>
        <taxon>Chromatiaceae</taxon>
        <taxon>Thiocapsa</taxon>
    </lineage>
</organism>
<accession>A0A1H2VHL0</accession>
<dbReference type="GO" id="GO:0022900">
    <property type="term" value="P:electron transport chain"/>
    <property type="evidence" value="ECO:0007669"/>
    <property type="project" value="InterPro"/>
</dbReference>
<dbReference type="Proteomes" id="UP000198816">
    <property type="component" value="Unassembled WGS sequence"/>
</dbReference>
<dbReference type="InterPro" id="IPR002869">
    <property type="entry name" value="Pyrv_flavodox_OxRed_cen"/>
</dbReference>
<dbReference type="InterPro" id="IPR011895">
    <property type="entry name" value="Pyrv_flavodox_OxRed"/>
</dbReference>
<evidence type="ECO:0000256" key="5">
    <source>
        <dbReference type="ARBA" id="ARBA00022982"/>
    </source>
</evidence>
<evidence type="ECO:0000256" key="9">
    <source>
        <dbReference type="ARBA" id="ARBA00048963"/>
    </source>
</evidence>
<feature type="site" description="Important for catalytic activity" evidence="12">
    <location>
        <position position="32"/>
    </location>
</feature>
<keyword evidence="5 10" id="KW-0249">Electron transport</keyword>
<dbReference type="CDD" id="cd07034">
    <property type="entry name" value="TPP_PYR_PFOR_IOR-alpha_like"/>
    <property type="match status" value="1"/>
</dbReference>
<name>A0A1H2VHL0_THIRO</name>
<dbReference type="Pfam" id="PF01558">
    <property type="entry name" value="POR"/>
    <property type="match status" value="1"/>
</dbReference>
<dbReference type="OrthoDB" id="9794954at2"/>
<dbReference type="GO" id="GO:0005506">
    <property type="term" value="F:iron ion binding"/>
    <property type="evidence" value="ECO:0007669"/>
    <property type="project" value="InterPro"/>
</dbReference>
<feature type="binding site" evidence="13">
    <location>
        <position position="758"/>
    </location>
    <ligand>
        <name>[4Fe-4S] cluster</name>
        <dbReference type="ChEBI" id="CHEBI:49883"/>
        <label>2</label>
    </ligand>
</feature>
<keyword evidence="7 13" id="KW-0408">Iron</keyword>
<dbReference type="FunFam" id="3.40.50.920:FF:000007">
    <property type="entry name" value="Pyruvate:ferredoxin (Flavodoxin) oxidoreductase"/>
    <property type="match status" value="1"/>
</dbReference>
<dbReference type="InterPro" id="IPR033412">
    <property type="entry name" value="PFOR_II"/>
</dbReference>
<feature type="binding site" evidence="13">
    <location>
        <position position="704"/>
    </location>
    <ligand>
        <name>[4Fe-4S] cluster</name>
        <dbReference type="ChEBI" id="CHEBI:49883"/>
        <label>1</label>
    </ligand>
</feature>
<dbReference type="PROSITE" id="PS51379">
    <property type="entry name" value="4FE4S_FER_2"/>
    <property type="match status" value="2"/>
</dbReference>
<dbReference type="InterPro" id="IPR037112">
    <property type="entry name" value="Pyrv-flavodox_OxR_EKR_sf"/>
</dbReference>
<evidence type="ECO:0000256" key="2">
    <source>
        <dbReference type="ARBA" id="ARBA00022448"/>
    </source>
</evidence>
<feature type="binding site" evidence="13">
    <location>
        <position position="829"/>
    </location>
    <ligand>
        <name>[4Fe-4S] cluster</name>
        <dbReference type="ChEBI" id="CHEBI:49883"/>
        <label>3</label>
    </ligand>
</feature>
<dbReference type="Gene3D" id="3.40.920.10">
    <property type="entry name" value="Pyruvate-ferredoxin oxidoreductase, PFOR, domain III"/>
    <property type="match status" value="1"/>
</dbReference>
<dbReference type="InterPro" id="IPR002880">
    <property type="entry name" value="Pyrv_Fd/Flavodoxin_OxRdtase_N"/>
</dbReference>
<keyword evidence="3 13" id="KW-0004">4Fe-4S</keyword>
<feature type="binding site" evidence="13">
    <location>
        <position position="857"/>
    </location>
    <ligand>
        <name>[4Fe-4S] cluster</name>
        <dbReference type="ChEBI" id="CHEBI:49883"/>
        <label>3</label>
    </ligand>
</feature>
<dbReference type="Gene3D" id="3.40.50.920">
    <property type="match status" value="1"/>
</dbReference>
<dbReference type="NCBIfam" id="TIGR02176">
    <property type="entry name" value="pyruv_ox_red"/>
    <property type="match status" value="1"/>
</dbReference>
<evidence type="ECO:0000256" key="4">
    <source>
        <dbReference type="ARBA" id="ARBA00022723"/>
    </source>
</evidence>
<dbReference type="Gene3D" id="4.10.780.10">
    <property type="entry name" value="Pyruvate-flavodoxin oxidoreductase, EKR domain"/>
    <property type="match status" value="1"/>
</dbReference>
<dbReference type="Pfam" id="PF10371">
    <property type="entry name" value="EKR"/>
    <property type="match status" value="1"/>
</dbReference>
<dbReference type="Pfam" id="PF01855">
    <property type="entry name" value="POR_N"/>
    <property type="match status" value="1"/>
</dbReference>
<evidence type="ECO:0000256" key="13">
    <source>
        <dbReference type="PIRSR" id="PIRSR000159-50"/>
    </source>
</evidence>
<dbReference type="EC" id="1.2.7.-" evidence="10"/>
<comment type="cofactor">
    <cofactor evidence="13">
        <name>[4Fe-4S] cluster</name>
        <dbReference type="ChEBI" id="CHEBI:49883"/>
    </cofactor>
    <text evidence="13">Binds 3 [4Fe-4S] clusters per subunit.</text>
</comment>
<dbReference type="PANTHER" id="PTHR32154">
    <property type="entry name" value="PYRUVATE-FLAVODOXIN OXIDOREDUCTASE-RELATED"/>
    <property type="match status" value="1"/>
</dbReference>
<dbReference type="PROSITE" id="PS00198">
    <property type="entry name" value="4FE4S_FER_1"/>
    <property type="match status" value="1"/>
</dbReference>
<keyword evidence="16" id="KW-1185">Reference proteome</keyword>
<evidence type="ECO:0000256" key="8">
    <source>
        <dbReference type="ARBA" id="ARBA00023014"/>
    </source>
</evidence>
<dbReference type="STRING" id="1058.SAMN05421783_10713"/>
<dbReference type="SMART" id="SM00890">
    <property type="entry name" value="EKR"/>
    <property type="match status" value="1"/>
</dbReference>
<dbReference type="InterPro" id="IPR019456">
    <property type="entry name" value="Pyrv-flavodox_OxRtase_EKR"/>
</dbReference>
<feature type="domain" description="4Fe-4S ferredoxin-type" evidence="14">
    <location>
        <begin position="746"/>
        <end position="776"/>
    </location>
</feature>
<evidence type="ECO:0000313" key="15">
    <source>
        <dbReference type="EMBL" id="SDW67414.1"/>
    </source>
</evidence>
<dbReference type="Pfam" id="PF12838">
    <property type="entry name" value="Fer4_7"/>
    <property type="match status" value="1"/>
</dbReference>
<feature type="binding site" evidence="11">
    <location>
        <position position="857"/>
    </location>
    <ligand>
        <name>thiamine diphosphate</name>
        <dbReference type="ChEBI" id="CHEBI:58937"/>
    </ligand>
</feature>
<dbReference type="SUPFAM" id="SSF54862">
    <property type="entry name" value="4Fe-4S ferredoxins"/>
    <property type="match status" value="1"/>
</dbReference>
<dbReference type="PIRSF" id="PIRSF000159">
    <property type="entry name" value="NifJ"/>
    <property type="match status" value="1"/>
</dbReference>
<dbReference type="FunFam" id="3.40.50.970:FF:000012">
    <property type="entry name" value="Pyruvate:ferredoxin (Flavodoxin) oxidoreductase"/>
    <property type="match status" value="1"/>
</dbReference>
<evidence type="ECO:0000256" key="6">
    <source>
        <dbReference type="ARBA" id="ARBA00023002"/>
    </source>
</evidence>
<feature type="binding site" evidence="11">
    <location>
        <position position="115"/>
    </location>
    <ligand>
        <name>pyruvate</name>
        <dbReference type="ChEBI" id="CHEBI:15361"/>
    </ligand>
</feature>
<evidence type="ECO:0000256" key="1">
    <source>
        <dbReference type="ARBA" id="ARBA00009032"/>
    </source>
</evidence>
<evidence type="ECO:0000256" key="7">
    <source>
        <dbReference type="ARBA" id="ARBA00023004"/>
    </source>
</evidence>
<dbReference type="Gene3D" id="3.40.50.970">
    <property type="match status" value="2"/>
</dbReference>
<dbReference type="FunFam" id="3.30.70.20:FF:000022">
    <property type="entry name" value="Pyruvate:ferredoxin (Flavodoxin) oxidoreductase"/>
    <property type="match status" value="1"/>
</dbReference>
<dbReference type="Pfam" id="PF17147">
    <property type="entry name" value="PFOR_II"/>
    <property type="match status" value="1"/>
</dbReference>
<dbReference type="GO" id="GO:0051539">
    <property type="term" value="F:4 iron, 4 sulfur cluster binding"/>
    <property type="evidence" value="ECO:0007669"/>
    <property type="project" value="UniProtKB-KW"/>
</dbReference>
<feature type="binding site" evidence="13">
    <location>
        <position position="755"/>
    </location>
    <ligand>
        <name>[4Fe-4S] cluster</name>
        <dbReference type="ChEBI" id="CHEBI:49883"/>
        <label>2</label>
    </ligand>
</feature>
<dbReference type="SUPFAM" id="SSF53323">
    <property type="entry name" value="Pyruvate-ferredoxin oxidoreductase, PFOR, domain III"/>
    <property type="match status" value="1"/>
</dbReference>
<dbReference type="InterPro" id="IPR017900">
    <property type="entry name" value="4Fe4S_Fe_S_CS"/>
</dbReference>
<keyword evidence="8 13" id="KW-0411">Iron-sulfur</keyword>
<dbReference type="InterPro" id="IPR050722">
    <property type="entry name" value="Pyruvate:ferred/Flavod_OxRd"/>
</dbReference>
<comment type="catalytic activity">
    <reaction evidence="9 10">
        <text>oxidized [flavodoxin] + pyruvate + CoA + 2 H(+) = reduced [flavodoxin] + acetyl-CoA + CO2</text>
        <dbReference type="Rhea" id="RHEA:44140"/>
        <dbReference type="Rhea" id="RHEA-COMP:10622"/>
        <dbReference type="Rhea" id="RHEA-COMP:10623"/>
        <dbReference type="ChEBI" id="CHEBI:15361"/>
        <dbReference type="ChEBI" id="CHEBI:15378"/>
        <dbReference type="ChEBI" id="CHEBI:16526"/>
        <dbReference type="ChEBI" id="CHEBI:57287"/>
        <dbReference type="ChEBI" id="CHEBI:57288"/>
        <dbReference type="ChEBI" id="CHEBI:57618"/>
        <dbReference type="ChEBI" id="CHEBI:58210"/>
    </reaction>
</comment>
<feature type="binding site" evidence="13">
    <location>
        <position position="832"/>
    </location>
    <ligand>
        <name>[4Fe-4S] cluster</name>
        <dbReference type="ChEBI" id="CHEBI:49883"/>
        <label>3</label>
    </ligand>
</feature>
<feature type="binding site" evidence="13">
    <location>
        <position position="765"/>
    </location>
    <ligand>
        <name>[4Fe-4S] cluster</name>
        <dbReference type="ChEBI" id="CHEBI:49883"/>
        <label>1</label>
    </ligand>
</feature>
<dbReference type="CDD" id="cd03377">
    <property type="entry name" value="TPP_PFOR_PNO"/>
    <property type="match status" value="1"/>
</dbReference>
<dbReference type="EMBL" id="FNNZ01000007">
    <property type="protein sequence ID" value="SDW67414.1"/>
    <property type="molecule type" value="Genomic_DNA"/>
</dbReference>
<feature type="binding site" evidence="11">
    <location>
        <position position="32"/>
    </location>
    <ligand>
        <name>pyruvate</name>
        <dbReference type="ChEBI" id="CHEBI:15361"/>
    </ligand>
</feature>
<sequence>MSQKLMVTLDGNEAVAYVAYLTNEVIAIYPITPSSNMGEWADEWSSLGIPNLWGTIPDVVEMQSEAGAAGAIHGALQGGSLATTFTASQGLLLMIPNMYKIAGELSPTVFHVSARSLAAQGLSIFGDHSDVMACRATGYAMFCSASVQEAMDFALIAQAATLESRIPFLHFFDGFRTSHEVTKIEQVSHETIRALIDEKLVTACRARALNPDHPVIRGTSQNPDVYFQGRETVNPYYDAVPGIVQRTMDRFAALTGRQYGLYEYVGAPDAERVILLMGSGIGAAQEAVEHLVDDGEKVGLIKIRLYRPFDAGALLSVIPVTATRLAVLDRCKEPGADGEPIYKDVVTALAQAFADDRIATMPRVVGGRYGLSSKEFTPAMVKGVFDELAAPKPKNPFTVGIIDDVGHTSLAWDPDFKPAAMAGVTACVFFGLGSDGTVSANKNSIKIISEETPNFGQGYFEYDSKKAGAVTISHLRFGPKPINSTYLIGENEASFVACHQPTFLTRYDMLDHARPGAVFLLNSHTPPDRIWDELPRKMQQAIIDKGLSFYVIDAYGIAGATGMGRRINTIMQTCFFAISGILPKDEAIEHIKHAVKKTYGKKGQSLLDRNYKAIDAALAGLHQVSVPAQATSVFERPPVVPISAPDFVRSVTATLIAGKGNSLPVSLMPADGTWPTGTTRYEKRNIALELPKWEEDLCTHCGKCPLVCPHAAIRAKVFPAALTDAAPASFQHVQIKGKDFPADHHITYQVAPDDCTGCGLCVDVCPIRDRKDPNRKALNMVPAEQTHAAEQANWDFFLTLPEYDRTKLDGTKIKHAMMLEPLFEFSGACVGCGETPYIKLATQLFGDRMLIGNATGCSSIYGGNLPTTPYTTNPEGRGPAWNNSLFEDNAEFGLGLRLAVDKQAAHAREIIKRLAPKIGEDLAEGLLTADQSDEAGIFEQRERVVALKEKLKGIPDLDARTLEGICDQVVKRSVWIIGGDGWAYDIGYGGVDHVLASGRNVNLLILDTEVYSNTGGQTSKSTPMGAVAKFSAAGKSTFKKDLAMMAMAYENVYVAQVAFGAKDVQTVRAFIEAESYDGPSVIICYSPCIAHGVDLSKNLRQQDLAVNSGHWGLFRFDPRRLAEGENPLHIDSKPPSIPYRDFVSSETRFSVLTRTHPEAAERYLQLAQKHVQTRFTLYEQLAHLAVQKAPAAAPKDAAPKES</sequence>
<keyword evidence="2 10" id="KW-0813">Transport</keyword>
<evidence type="ECO:0000256" key="12">
    <source>
        <dbReference type="PIRSR" id="PIRSR000159-2"/>
    </source>
</evidence>
<evidence type="ECO:0000256" key="10">
    <source>
        <dbReference type="PIRNR" id="PIRNR000159"/>
    </source>
</evidence>
<dbReference type="SUPFAM" id="SSF52922">
    <property type="entry name" value="TK C-terminal domain-like"/>
    <property type="match status" value="1"/>
</dbReference>
<feature type="binding site" evidence="11">
    <location>
        <position position="834"/>
    </location>
    <ligand>
        <name>thiamine diphosphate</name>
        <dbReference type="ChEBI" id="CHEBI:58937"/>
    </ligand>
</feature>
<dbReference type="SUPFAM" id="SSF52518">
    <property type="entry name" value="Thiamin diphosphate-binding fold (THDP-binding)"/>
    <property type="match status" value="2"/>
</dbReference>
<dbReference type="FunFam" id="3.40.920.10:FF:000001">
    <property type="entry name" value="Pyruvate:ferredoxin (Flavodoxin) oxidoreductase"/>
    <property type="match status" value="1"/>
</dbReference>
<dbReference type="InterPro" id="IPR029061">
    <property type="entry name" value="THDP-binding"/>
</dbReference>
<keyword evidence="4 13" id="KW-0479">Metal-binding</keyword>
<reference evidence="16" key="1">
    <citation type="submission" date="2016-10" db="EMBL/GenBank/DDBJ databases">
        <authorList>
            <person name="Varghese N."/>
            <person name="Submissions S."/>
        </authorList>
    </citation>
    <scope>NUCLEOTIDE SEQUENCE [LARGE SCALE GENOMIC DNA]</scope>
    <source>
        <strain evidence="16">DSM 217</strain>
    </source>
</reference>
<comment type="similarity">
    <text evidence="1 10">Belongs to the pyruvate:ferredoxin/flavodoxin oxidoreductase family.</text>
</comment>
<feature type="site" description="Important for catalytic activity" evidence="12">
    <location>
        <position position="65"/>
    </location>
</feature>
<proteinExistence type="inferred from homology"/>
<feature type="binding site" evidence="11">
    <location>
        <begin position="979"/>
        <end position="982"/>
    </location>
    <ligand>
        <name>thiamine diphosphate</name>
        <dbReference type="ChEBI" id="CHEBI:58937"/>
    </ligand>
</feature>
<feature type="site" description="Important for catalytic activity" evidence="12">
    <location>
        <position position="1013"/>
    </location>
</feature>
<dbReference type="GO" id="GO:0006979">
    <property type="term" value="P:response to oxidative stress"/>
    <property type="evidence" value="ECO:0007669"/>
    <property type="project" value="TreeGrafter"/>
</dbReference>
<feature type="binding site" evidence="13">
    <location>
        <position position="701"/>
    </location>
    <ligand>
        <name>[4Fe-4S] cluster</name>
        <dbReference type="ChEBI" id="CHEBI:49883"/>
        <label>1</label>
    </ligand>
</feature>
<feature type="binding site" evidence="13">
    <location>
        <position position="761"/>
    </location>
    <ligand>
        <name>[4Fe-4S] cluster</name>
        <dbReference type="ChEBI" id="CHEBI:49883"/>
        <label>2</label>
    </ligand>
</feature>
<dbReference type="Gene3D" id="3.30.70.20">
    <property type="match status" value="1"/>
</dbReference>
<evidence type="ECO:0000256" key="11">
    <source>
        <dbReference type="PIRSR" id="PIRSR000159-1"/>
    </source>
</evidence>
<feature type="binding site" evidence="13">
    <location>
        <position position="698"/>
    </location>
    <ligand>
        <name>[4Fe-4S] cluster</name>
        <dbReference type="ChEBI" id="CHEBI:49883"/>
        <label>1</label>
    </ligand>
</feature>
<evidence type="ECO:0000313" key="16">
    <source>
        <dbReference type="Proteomes" id="UP000198816"/>
    </source>
</evidence>
<feature type="binding site" evidence="13">
    <location>
        <position position="708"/>
    </location>
    <ligand>
        <name>[4Fe-4S] cluster</name>
        <dbReference type="ChEBI" id="CHEBI:49883"/>
        <label>2</label>
    </ligand>
</feature>
<feature type="site" description="Important for catalytic activity" evidence="12">
    <location>
        <position position="115"/>
    </location>
</feature>
<feature type="binding site" evidence="13">
    <location>
        <position position="1088"/>
    </location>
    <ligand>
        <name>[4Fe-4S] cluster</name>
        <dbReference type="ChEBI" id="CHEBI:49883"/>
        <label>3</label>
    </ligand>
</feature>
<feature type="binding site" evidence="11">
    <location>
        <position position="65"/>
    </location>
    <ligand>
        <name>thiamine diphosphate</name>
        <dbReference type="ChEBI" id="CHEBI:58937"/>
    </ligand>
</feature>
<dbReference type="RefSeq" id="WP_093030387.1">
    <property type="nucleotide sequence ID" value="NZ_FNNZ01000007.1"/>
</dbReference>
<feature type="binding site" evidence="11">
    <location>
        <begin position="1008"/>
        <end position="1013"/>
    </location>
    <ligand>
        <name>thiamine diphosphate</name>
        <dbReference type="ChEBI" id="CHEBI:58937"/>
    </ligand>
</feature>
<dbReference type="PANTHER" id="PTHR32154:SF0">
    <property type="entry name" value="PYRUVATE-FLAVODOXIN OXIDOREDUCTASE-RELATED"/>
    <property type="match status" value="1"/>
</dbReference>
<dbReference type="InterPro" id="IPR017896">
    <property type="entry name" value="4Fe4S_Fe-S-bd"/>
</dbReference>
<protein>
    <recommendedName>
        <fullName evidence="10">Pyruvate-flavodoxin oxidoreductase</fullName>
        <ecNumber evidence="10">1.2.7.-</ecNumber>
    </recommendedName>
</protein>
<dbReference type="GO" id="GO:0016903">
    <property type="term" value="F:oxidoreductase activity, acting on the aldehyde or oxo group of donors"/>
    <property type="evidence" value="ECO:0007669"/>
    <property type="project" value="InterPro"/>
</dbReference>